<evidence type="ECO:0000313" key="4">
    <source>
        <dbReference type="Proteomes" id="UP000693970"/>
    </source>
</evidence>
<proteinExistence type="predicted"/>
<dbReference type="AlphaFoldDB" id="A0A9K3Q187"/>
<gene>
    <name evidence="3" type="ORF">IV203_029701</name>
</gene>
<keyword evidence="2" id="KW-1133">Transmembrane helix</keyword>
<dbReference type="EMBL" id="JAGRRH010000007">
    <property type="protein sequence ID" value="KAG7367031.1"/>
    <property type="molecule type" value="Genomic_DNA"/>
</dbReference>
<evidence type="ECO:0000256" key="1">
    <source>
        <dbReference type="SAM" id="MobiDB-lite"/>
    </source>
</evidence>
<accession>A0A9K3Q187</accession>
<evidence type="ECO:0000313" key="3">
    <source>
        <dbReference type="EMBL" id="KAG7367031.1"/>
    </source>
</evidence>
<keyword evidence="2" id="KW-0812">Transmembrane</keyword>
<evidence type="ECO:0000256" key="2">
    <source>
        <dbReference type="SAM" id="Phobius"/>
    </source>
</evidence>
<reference evidence="3" key="2">
    <citation type="submission" date="2021-04" db="EMBL/GenBank/DDBJ databases">
        <authorList>
            <person name="Podell S."/>
        </authorList>
    </citation>
    <scope>NUCLEOTIDE SEQUENCE</scope>
    <source>
        <strain evidence="3">Hildebrandi</strain>
    </source>
</reference>
<name>A0A9K3Q187_9STRA</name>
<sequence>MYHQRSTNSPTRYSLNRDRIRFIVVASLPHLVKAKLADDAVAGLVVAIVVGVAIGAFCIYKISKLDKEESGLAYASNESRSRGNDVAQAQAEAETELNETK</sequence>
<keyword evidence="2" id="KW-0472">Membrane</keyword>
<dbReference type="Proteomes" id="UP000693970">
    <property type="component" value="Unassembled WGS sequence"/>
</dbReference>
<keyword evidence="4" id="KW-1185">Reference proteome</keyword>
<organism evidence="3 4">
    <name type="scientific">Nitzschia inconspicua</name>
    <dbReference type="NCBI Taxonomy" id="303405"/>
    <lineage>
        <taxon>Eukaryota</taxon>
        <taxon>Sar</taxon>
        <taxon>Stramenopiles</taxon>
        <taxon>Ochrophyta</taxon>
        <taxon>Bacillariophyta</taxon>
        <taxon>Bacillariophyceae</taxon>
        <taxon>Bacillariophycidae</taxon>
        <taxon>Bacillariales</taxon>
        <taxon>Bacillariaceae</taxon>
        <taxon>Nitzschia</taxon>
    </lineage>
</organism>
<protein>
    <submittedName>
        <fullName evidence="3">Uncharacterized protein</fullName>
    </submittedName>
</protein>
<comment type="caution">
    <text evidence="3">The sequence shown here is derived from an EMBL/GenBank/DDBJ whole genome shotgun (WGS) entry which is preliminary data.</text>
</comment>
<feature type="region of interest" description="Disordered" evidence="1">
    <location>
        <begin position="73"/>
        <end position="101"/>
    </location>
</feature>
<feature type="transmembrane region" description="Helical" evidence="2">
    <location>
        <begin position="40"/>
        <end position="60"/>
    </location>
</feature>
<reference evidence="3" key="1">
    <citation type="journal article" date="2021" name="Sci. Rep.">
        <title>Diploid genomic architecture of Nitzschia inconspicua, an elite biomass production diatom.</title>
        <authorList>
            <person name="Oliver A."/>
            <person name="Podell S."/>
            <person name="Pinowska A."/>
            <person name="Traller J.C."/>
            <person name="Smith S.R."/>
            <person name="McClure R."/>
            <person name="Beliaev A."/>
            <person name="Bohutskyi P."/>
            <person name="Hill E.A."/>
            <person name="Rabines A."/>
            <person name="Zheng H."/>
            <person name="Allen L.Z."/>
            <person name="Kuo A."/>
            <person name="Grigoriev I.V."/>
            <person name="Allen A.E."/>
            <person name="Hazlebeck D."/>
            <person name="Allen E.E."/>
        </authorList>
    </citation>
    <scope>NUCLEOTIDE SEQUENCE</scope>
    <source>
        <strain evidence="3">Hildebrandi</strain>
    </source>
</reference>